<protein>
    <submittedName>
        <fullName evidence="6">Putative premnaspirodiene oxygenase</fullName>
        <ecNumber evidence="6">1.14.14.151</ecNumber>
    </submittedName>
</protein>
<dbReference type="OMA" id="EYWRQMC"/>
<evidence type="ECO:0000256" key="5">
    <source>
        <dbReference type="ARBA" id="ARBA00023004"/>
    </source>
</evidence>
<dbReference type="PANTHER" id="PTHR47955:SF8">
    <property type="entry name" value="CYTOCHROME P450 71D11-LIKE"/>
    <property type="match status" value="1"/>
</dbReference>
<keyword evidence="5" id="KW-0408">Iron</keyword>
<dbReference type="GO" id="GO:0016705">
    <property type="term" value="F:oxidoreductase activity, acting on paired donors, with incorporation or reduction of molecular oxygen"/>
    <property type="evidence" value="ECO:0007669"/>
    <property type="project" value="InterPro"/>
</dbReference>
<comment type="similarity">
    <text evidence="1">Belongs to the cytochrome P450 family.</text>
</comment>
<dbReference type="PANTHER" id="PTHR47955">
    <property type="entry name" value="CYTOCHROME P450 FAMILY 71 PROTEIN"/>
    <property type="match status" value="1"/>
</dbReference>
<name>A0A2P6QG75_ROSCH</name>
<dbReference type="Proteomes" id="UP000238479">
    <property type="component" value="Chromosome 5"/>
</dbReference>
<evidence type="ECO:0000256" key="3">
    <source>
        <dbReference type="ARBA" id="ARBA00022723"/>
    </source>
</evidence>
<keyword evidence="4 6" id="KW-0560">Oxidoreductase</keyword>
<dbReference type="InterPro" id="IPR036396">
    <property type="entry name" value="Cyt_P450_sf"/>
</dbReference>
<dbReference type="STRING" id="74649.A0A2P6QG75"/>
<dbReference type="GO" id="GO:0020037">
    <property type="term" value="F:heme binding"/>
    <property type="evidence" value="ECO:0007669"/>
    <property type="project" value="InterPro"/>
</dbReference>
<evidence type="ECO:0000313" key="7">
    <source>
        <dbReference type="Proteomes" id="UP000238479"/>
    </source>
</evidence>
<sequence>MFLKIFGSHKTSNLIQRLPLGPWKLPIIGNMHHLVGSLPYHILRNLANISGPLCTCSLVKFPLLLFPHQKLAAKEIMRTNDNIFAFRPLLLAPDIISYSGASIGFAPYREYWRQMCKICGLVLLNSTRMDSFNGLEKKRYLICSNSFV</sequence>
<accession>A0A2P6QG75</accession>
<gene>
    <name evidence="6" type="ORF">RchiOBHm_Chr5g0054561</name>
</gene>
<dbReference type="Gramene" id="PRQ33169">
    <property type="protein sequence ID" value="PRQ33169"/>
    <property type="gene ID" value="RchiOBHm_Chr5g0054561"/>
</dbReference>
<keyword evidence="2" id="KW-0349">Heme</keyword>
<dbReference type="EMBL" id="PDCK01000043">
    <property type="protein sequence ID" value="PRQ33169.1"/>
    <property type="molecule type" value="Genomic_DNA"/>
</dbReference>
<evidence type="ECO:0000256" key="2">
    <source>
        <dbReference type="ARBA" id="ARBA00022617"/>
    </source>
</evidence>
<dbReference type="EC" id="1.14.14.151" evidence="6"/>
<dbReference type="GO" id="GO:0005506">
    <property type="term" value="F:iron ion binding"/>
    <property type="evidence" value="ECO:0007669"/>
    <property type="project" value="InterPro"/>
</dbReference>
<proteinExistence type="inferred from homology"/>
<dbReference type="Gene3D" id="1.10.630.10">
    <property type="entry name" value="Cytochrome P450"/>
    <property type="match status" value="1"/>
</dbReference>
<organism evidence="6 7">
    <name type="scientific">Rosa chinensis</name>
    <name type="common">China rose</name>
    <dbReference type="NCBI Taxonomy" id="74649"/>
    <lineage>
        <taxon>Eukaryota</taxon>
        <taxon>Viridiplantae</taxon>
        <taxon>Streptophyta</taxon>
        <taxon>Embryophyta</taxon>
        <taxon>Tracheophyta</taxon>
        <taxon>Spermatophyta</taxon>
        <taxon>Magnoliopsida</taxon>
        <taxon>eudicotyledons</taxon>
        <taxon>Gunneridae</taxon>
        <taxon>Pentapetalae</taxon>
        <taxon>rosids</taxon>
        <taxon>fabids</taxon>
        <taxon>Rosales</taxon>
        <taxon>Rosaceae</taxon>
        <taxon>Rosoideae</taxon>
        <taxon>Rosoideae incertae sedis</taxon>
        <taxon>Rosa</taxon>
    </lineage>
</organism>
<evidence type="ECO:0000256" key="1">
    <source>
        <dbReference type="ARBA" id="ARBA00010617"/>
    </source>
</evidence>
<comment type="caution">
    <text evidence="6">The sequence shown here is derived from an EMBL/GenBank/DDBJ whole genome shotgun (WGS) entry which is preliminary data.</text>
</comment>
<dbReference type="GO" id="GO:0004497">
    <property type="term" value="F:monooxygenase activity"/>
    <property type="evidence" value="ECO:0007669"/>
    <property type="project" value="InterPro"/>
</dbReference>
<dbReference type="SUPFAM" id="SSF48264">
    <property type="entry name" value="Cytochrome P450"/>
    <property type="match status" value="1"/>
</dbReference>
<evidence type="ECO:0000256" key="4">
    <source>
        <dbReference type="ARBA" id="ARBA00023002"/>
    </source>
</evidence>
<keyword evidence="7" id="KW-1185">Reference proteome</keyword>
<keyword evidence="3" id="KW-0479">Metal-binding</keyword>
<reference evidence="6 7" key="1">
    <citation type="journal article" date="2018" name="Nat. Genet.">
        <title>The Rosa genome provides new insights in the design of modern roses.</title>
        <authorList>
            <person name="Bendahmane M."/>
        </authorList>
    </citation>
    <scope>NUCLEOTIDE SEQUENCE [LARGE SCALE GENOMIC DNA]</scope>
    <source>
        <strain evidence="7">cv. Old Blush</strain>
    </source>
</reference>
<evidence type="ECO:0000313" key="6">
    <source>
        <dbReference type="EMBL" id="PRQ33169.1"/>
    </source>
</evidence>
<dbReference type="AlphaFoldDB" id="A0A2P6QG75"/>